<keyword evidence="1" id="KW-0812">Transmembrane</keyword>
<accession>A0A2P2DG78</accession>
<reference evidence="3" key="1">
    <citation type="journal article" date="2019" name="Microbiol. Immunol.">
        <title>Molecular and phenotypic characterization of Leptospira johnsonii sp. nov., Leptospira ellinghausenii sp. nov. and Leptospira ryugenii sp. nov. isolated from soil and water in Japan.</title>
        <authorList>
            <person name="Masuzawa T."/>
            <person name="Saito M."/>
            <person name="Nakao R."/>
            <person name="Nikaido Y."/>
            <person name="Matsumoto M."/>
            <person name="Ogawa M."/>
            <person name="Yokoyama M."/>
            <person name="Hidaka Y."/>
            <person name="Tomita J."/>
            <person name="Sakakibara K."/>
            <person name="Suzuki K."/>
            <person name="Yasuda S."/>
            <person name="Sato H."/>
            <person name="Yamaguchi M."/>
            <person name="Yoshida S.I."/>
            <person name="Koizumi N."/>
            <person name="Kawamura Y."/>
        </authorList>
    </citation>
    <scope>NUCLEOTIDE SEQUENCE [LARGE SCALE GENOMIC DNA]</scope>
    <source>
        <strain evidence="3">E18</strain>
    </source>
</reference>
<name>A0A2P2DG78_9LEPT</name>
<dbReference type="Proteomes" id="UP000245206">
    <property type="component" value="Unassembled WGS sequence"/>
</dbReference>
<evidence type="ECO:0000313" key="2">
    <source>
        <dbReference type="EMBL" id="GBF43645.1"/>
    </source>
</evidence>
<organism evidence="2 3">
    <name type="scientific">Leptospira ellinghausenii</name>
    <dbReference type="NCBI Taxonomy" id="1917822"/>
    <lineage>
        <taxon>Bacteria</taxon>
        <taxon>Pseudomonadati</taxon>
        <taxon>Spirochaetota</taxon>
        <taxon>Spirochaetia</taxon>
        <taxon>Leptospirales</taxon>
        <taxon>Leptospiraceae</taxon>
        <taxon>Leptospira</taxon>
    </lineage>
</organism>
<dbReference type="AlphaFoldDB" id="A0A2P2DG78"/>
<dbReference type="OrthoDB" id="341605at2"/>
<dbReference type="EMBL" id="BFAZ01000009">
    <property type="protein sequence ID" value="GBF43645.1"/>
    <property type="molecule type" value="Genomic_DNA"/>
</dbReference>
<evidence type="ECO:0000256" key="1">
    <source>
        <dbReference type="SAM" id="Phobius"/>
    </source>
</evidence>
<keyword evidence="3" id="KW-1185">Reference proteome</keyword>
<comment type="caution">
    <text evidence="2">The sequence shown here is derived from an EMBL/GenBank/DDBJ whole genome shotgun (WGS) entry which is preliminary data.</text>
</comment>
<proteinExistence type="predicted"/>
<protein>
    <submittedName>
        <fullName evidence="2">Uncharacterized protein</fullName>
    </submittedName>
</protein>
<keyword evidence="1" id="KW-0472">Membrane</keyword>
<feature type="transmembrane region" description="Helical" evidence="1">
    <location>
        <begin position="32"/>
        <end position="49"/>
    </location>
</feature>
<sequence length="62" mass="6993">MTGAEVNKAANGSSEDDFTQEKLFPITNENPIVYKILLMVPTSIIGYFLEDSFLFFTTQEIL</sequence>
<evidence type="ECO:0000313" key="3">
    <source>
        <dbReference type="Proteomes" id="UP000245206"/>
    </source>
</evidence>
<gene>
    <name evidence="2" type="ORF">LPTSP2_29480</name>
</gene>
<keyword evidence="1" id="KW-1133">Transmembrane helix</keyword>